<gene>
    <name evidence="2" type="primary">hybC_2</name>
    <name evidence="2" type="ORF">NCTC7922_03538</name>
</gene>
<dbReference type="SUPFAM" id="SSF56762">
    <property type="entry name" value="HydB/Nqo4-like"/>
    <property type="match status" value="1"/>
</dbReference>
<proteinExistence type="predicted"/>
<dbReference type="EMBL" id="UGFC01000006">
    <property type="protein sequence ID" value="STM17098.1"/>
    <property type="molecule type" value="Genomic_DNA"/>
</dbReference>
<evidence type="ECO:0000313" key="2">
    <source>
        <dbReference type="EMBL" id="STM17098.1"/>
    </source>
</evidence>
<reference evidence="2 3" key="1">
    <citation type="submission" date="2018-06" db="EMBL/GenBank/DDBJ databases">
        <authorList>
            <consortium name="Pathogen Informatics"/>
            <person name="Doyle S."/>
        </authorList>
    </citation>
    <scope>NUCLEOTIDE SEQUENCE [LARGE SCALE GENOMIC DNA]</scope>
    <source>
        <strain evidence="2 3">NCTC7922</strain>
    </source>
</reference>
<name>A0A377D9M4_ECOLX</name>
<dbReference type="Pfam" id="PF00374">
    <property type="entry name" value="NiFeSe_Hases"/>
    <property type="match status" value="1"/>
</dbReference>
<dbReference type="EC" id="1.12.99.6" evidence="2"/>
<dbReference type="AlphaFoldDB" id="A0A377D9M4"/>
<accession>A0A377D9M4</accession>
<dbReference type="GO" id="GO:0016151">
    <property type="term" value="F:nickel cation binding"/>
    <property type="evidence" value="ECO:0007669"/>
    <property type="project" value="InterPro"/>
</dbReference>
<dbReference type="InterPro" id="IPR029014">
    <property type="entry name" value="NiFe-Hase_large"/>
</dbReference>
<comment type="subunit">
    <text evidence="1">Heterodimer of a large and a small subunit.</text>
</comment>
<dbReference type="InterPro" id="IPR050867">
    <property type="entry name" value="NiFe/NiFeSe_hydrgnase_LSU"/>
</dbReference>
<keyword evidence="2" id="KW-0560">Oxidoreductase</keyword>
<protein>
    <submittedName>
        <fullName evidence="2">Hydrogenase-2 large subunit</fullName>
        <ecNumber evidence="2">1.12.99.6</ecNumber>
    </submittedName>
</protein>
<evidence type="ECO:0000256" key="1">
    <source>
        <dbReference type="ARBA" id="ARBA00011771"/>
    </source>
</evidence>
<sequence>MNLIAVAHYLQALECQRDANRVVALLGGKTPHIQNLAVGGVANPINLDGLGVLNLERLMYIKSSSTN</sequence>
<dbReference type="PANTHER" id="PTHR42958:SF1">
    <property type="entry name" value="HYDROGENASE-2 LARGE CHAIN"/>
    <property type="match status" value="1"/>
</dbReference>
<dbReference type="InterPro" id="IPR001501">
    <property type="entry name" value="Ni-dep_hyd_lsu"/>
</dbReference>
<organism evidence="2 3">
    <name type="scientific">Escherichia coli</name>
    <dbReference type="NCBI Taxonomy" id="562"/>
    <lineage>
        <taxon>Bacteria</taxon>
        <taxon>Pseudomonadati</taxon>
        <taxon>Pseudomonadota</taxon>
        <taxon>Gammaproteobacteria</taxon>
        <taxon>Enterobacterales</taxon>
        <taxon>Enterobacteriaceae</taxon>
        <taxon>Escherichia</taxon>
    </lineage>
</organism>
<dbReference type="Gene3D" id="1.10.645.10">
    <property type="entry name" value="Cytochrome-c3 Hydrogenase, chain B"/>
    <property type="match status" value="1"/>
</dbReference>
<evidence type="ECO:0000313" key="3">
    <source>
        <dbReference type="Proteomes" id="UP000254174"/>
    </source>
</evidence>
<dbReference type="GO" id="GO:0033748">
    <property type="term" value="F:hydrogenase (acceptor) activity"/>
    <property type="evidence" value="ECO:0007669"/>
    <property type="project" value="UniProtKB-EC"/>
</dbReference>
<dbReference type="Proteomes" id="UP000254174">
    <property type="component" value="Unassembled WGS sequence"/>
</dbReference>
<dbReference type="PANTHER" id="PTHR42958">
    <property type="entry name" value="HYDROGENASE-2 LARGE CHAIN"/>
    <property type="match status" value="1"/>
</dbReference>